<evidence type="ECO:0000256" key="2">
    <source>
        <dbReference type="SAM" id="Phobius"/>
    </source>
</evidence>
<dbReference type="AlphaFoldDB" id="A0AAD9RKV8"/>
<feature type="compositionally biased region" description="Basic and acidic residues" evidence="1">
    <location>
        <begin position="67"/>
        <end position="79"/>
    </location>
</feature>
<feature type="compositionally biased region" description="Basic and acidic residues" evidence="1">
    <location>
        <begin position="351"/>
        <end position="369"/>
    </location>
</feature>
<feature type="compositionally biased region" description="Low complexity" evidence="1">
    <location>
        <begin position="57"/>
        <end position="66"/>
    </location>
</feature>
<proteinExistence type="predicted"/>
<reference evidence="3" key="1">
    <citation type="submission" date="2021-08" db="EMBL/GenBank/DDBJ databases">
        <authorList>
            <person name="Misof B."/>
            <person name="Oliver O."/>
            <person name="Podsiadlowski L."/>
            <person name="Donath A."/>
            <person name="Peters R."/>
            <person name="Mayer C."/>
            <person name="Rust J."/>
            <person name="Gunkel S."/>
            <person name="Lesny P."/>
            <person name="Martin S."/>
            <person name="Oeyen J.P."/>
            <person name="Petersen M."/>
            <person name="Panagiotis P."/>
            <person name="Wilbrandt J."/>
            <person name="Tanja T."/>
        </authorList>
    </citation>
    <scope>NUCLEOTIDE SEQUENCE</scope>
    <source>
        <strain evidence="3">GBR_01_08_01A</strain>
        <tissue evidence="3">Thorax + abdomen</tissue>
    </source>
</reference>
<feature type="region of interest" description="Disordered" evidence="1">
    <location>
        <begin position="349"/>
        <end position="369"/>
    </location>
</feature>
<evidence type="ECO:0000313" key="3">
    <source>
        <dbReference type="EMBL" id="KAK2581093.1"/>
    </source>
</evidence>
<gene>
    <name evidence="3" type="ORF">KPH14_007917</name>
</gene>
<feature type="region of interest" description="Disordered" evidence="1">
    <location>
        <begin position="403"/>
        <end position="427"/>
    </location>
</feature>
<evidence type="ECO:0000256" key="1">
    <source>
        <dbReference type="SAM" id="MobiDB-lite"/>
    </source>
</evidence>
<feature type="transmembrane region" description="Helical" evidence="2">
    <location>
        <begin position="207"/>
        <end position="226"/>
    </location>
</feature>
<feature type="region of interest" description="Disordered" evidence="1">
    <location>
        <begin position="1"/>
        <end position="79"/>
    </location>
</feature>
<comment type="caution">
    <text evidence="3">The sequence shown here is derived from an EMBL/GenBank/DDBJ whole genome shotgun (WGS) entry which is preliminary data.</text>
</comment>
<dbReference type="InterPro" id="IPR030417">
    <property type="entry name" value="MS4A"/>
</dbReference>
<keyword evidence="2" id="KW-0812">Transmembrane</keyword>
<keyword evidence="4" id="KW-1185">Reference proteome</keyword>
<feature type="transmembrane region" description="Helical" evidence="2">
    <location>
        <begin position="155"/>
        <end position="179"/>
    </location>
</feature>
<dbReference type="Proteomes" id="UP001258017">
    <property type="component" value="Unassembled WGS sequence"/>
</dbReference>
<keyword evidence="2" id="KW-1133">Transmembrane helix</keyword>
<feature type="transmembrane region" description="Helical" evidence="2">
    <location>
        <begin position="123"/>
        <end position="143"/>
    </location>
</feature>
<reference evidence="3" key="2">
    <citation type="journal article" date="2023" name="Commun. Biol.">
        <title>Intrasexual cuticular hydrocarbon dimorphism in a wasp sheds light on hydrocarbon biosynthesis genes in Hymenoptera.</title>
        <authorList>
            <person name="Moris V.C."/>
            <person name="Podsiadlowski L."/>
            <person name="Martin S."/>
            <person name="Oeyen J.P."/>
            <person name="Donath A."/>
            <person name="Petersen M."/>
            <person name="Wilbrandt J."/>
            <person name="Misof B."/>
            <person name="Liedtke D."/>
            <person name="Thamm M."/>
            <person name="Scheiner R."/>
            <person name="Schmitt T."/>
            <person name="Niehuis O."/>
        </authorList>
    </citation>
    <scope>NUCLEOTIDE SEQUENCE</scope>
    <source>
        <strain evidence="3">GBR_01_08_01A</strain>
    </source>
</reference>
<dbReference type="EMBL" id="JAIFRP010000042">
    <property type="protein sequence ID" value="KAK2581093.1"/>
    <property type="molecule type" value="Genomic_DNA"/>
</dbReference>
<keyword evidence="2" id="KW-0472">Membrane</keyword>
<dbReference type="PANTHER" id="PTHR23320:SF171">
    <property type="entry name" value="AGAP000247-PA"/>
    <property type="match status" value="1"/>
</dbReference>
<feature type="compositionally biased region" description="Basic and acidic residues" evidence="1">
    <location>
        <begin position="25"/>
        <end position="56"/>
    </location>
</feature>
<evidence type="ECO:0000313" key="4">
    <source>
        <dbReference type="Proteomes" id="UP001258017"/>
    </source>
</evidence>
<protein>
    <submittedName>
        <fullName evidence="3">Uncharacterized protein</fullName>
    </submittedName>
</protein>
<accession>A0AAD9RKV8</accession>
<feature type="transmembrane region" description="Helical" evidence="2">
    <location>
        <begin position="87"/>
        <end position="111"/>
    </location>
</feature>
<name>A0AAD9RKV8_9HYME</name>
<organism evidence="3 4">
    <name type="scientific">Odynerus spinipes</name>
    <dbReference type="NCBI Taxonomy" id="1348599"/>
    <lineage>
        <taxon>Eukaryota</taxon>
        <taxon>Metazoa</taxon>
        <taxon>Ecdysozoa</taxon>
        <taxon>Arthropoda</taxon>
        <taxon>Hexapoda</taxon>
        <taxon>Insecta</taxon>
        <taxon>Pterygota</taxon>
        <taxon>Neoptera</taxon>
        <taxon>Endopterygota</taxon>
        <taxon>Hymenoptera</taxon>
        <taxon>Apocrita</taxon>
        <taxon>Aculeata</taxon>
        <taxon>Vespoidea</taxon>
        <taxon>Vespidae</taxon>
        <taxon>Eumeninae</taxon>
        <taxon>Odynerus</taxon>
    </lineage>
</organism>
<dbReference type="PANTHER" id="PTHR23320">
    <property type="entry name" value="MEMBRANE-SPANNING 4-DOMAINS SUBFAMILY A MS4A -RELATED"/>
    <property type="match status" value="1"/>
</dbReference>
<sequence length="427" mass="45855">MKEKIDNTAMAFDSTVRSQDSNDSNESKDSSNADSKPESCLESKHSKEILISEKQQKQQQHQPQARQRQDEEGQKLQNAEAKDDSNLLMFTSCGQLLLGIVLVVFGVLVLVHGASLGGSGAGLWAGAGALVAGALGVVATLATSSGRTHSGFSTAHLASSLVALALSNMAAITALTAVVRDSQRTPEVTLLAFPGEENNMLEIEGGWAGLLASIGLLISSVVELLISGYTCLTLTPKLCSCLRSSNQPDEVGCVDGRLKTRNMVQQWVVAQNHVPKNQPIYVVQPVMPVHPLIRSPYGVPAAPGKYPGGFIPAASITIPPSPYGPVSVISHMPYSQRPPSQMIRLKHKRQSLPEHGDTVERKRQSEGKNEFKRINSTIGEDQVDFAQTYTGLDKRISEEFISIAMDPDRKSKASSHHGSEVGTAKKT</sequence>